<dbReference type="Proteomes" id="UP000663929">
    <property type="component" value="Chromosome"/>
</dbReference>
<sequence>MLQTKSEVLDTITTFIRDVIGEDWVEEIEITQDTSFNGELELESIEFVALAEKLQAHFGEDINFVEWLSGKDLEEIIALTVGDVAEFIAKCRS</sequence>
<dbReference type="Pfam" id="PF00550">
    <property type="entry name" value="PP-binding"/>
    <property type="match status" value="1"/>
</dbReference>
<feature type="domain" description="Carrier" evidence="1">
    <location>
        <begin position="11"/>
        <end position="78"/>
    </location>
</feature>
<evidence type="ECO:0000313" key="3">
    <source>
        <dbReference type="Proteomes" id="UP000663929"/>
    </source>
</evidence>
<evidence type="ECO:0000313" key="2">
    <source>
        <dbReference type="EMBL" id="QTD47986.1"/>
    </source>
</evidence>
<dbReference type="InterPro" id="IPR009081">
    <property type="entry name" value="PP-bd_ACP"/>
</dbReference>
<keyword evidence="3" id="KW-1185">Reference proteome</keyword>
<accession>A0A8A4TDI6</accession>
<proteinExistence type="predicted"/>
<dbReference type="SUPFAM" id="SSF47336">
    <property type="entry name" value="ACP-like"/>
    <property type="match status" value="1"/>
</dbReference>
<evidence type="ECO:0000259" key="1">
    <source>
        <dbReference type="Pfam" id="PF00550"/>
    </source>
</evidence>
<dbReference type="EMBL" id="CP071793">
    <property type="protein sequence ID" value="QTD47986.1"/>
    <property type="molecule type" value="Genomic_DNA"/>
</dbReference>
<organism evidence="2 3">
    <name type="scientific">Sulfidibacter corallicola</name>
    <dbReference type="NCBI Taxonomy" id="2818388"/>
    <lineage>
        <taxon>Bacteria</taxon>
        <taxon>Pseudomonadati</taxon>
        <taxon>Acidobacteriota</taxon>
        <taxon>Holophagae</taxon>
        <taxon>Acanthopleuribacterales</taxon>
        <taxon>Acanthopleuribacteraceae</taxon>
        <taxon>Sulfidibacter</taxon>
    </lineage>
</organism>
<reference evidence="2" key="1">
    <citation type="submission" date="2021-03" db="EMBL/GenBank/DDBJ databases">
        <title>Acanthopleuribacteraceae sp. M133.</title>
        <authorList>
            <person name="Wang G."/>
        </authorList>
    </citation>
    <scope>NUCLEOTIDE SEQUENCE</scope>
    <source>
        <strain evidence="2">M133</strain>
    </source>
</reference>
<name>A0A8A4TDI6_SULCO</name>
<protein>
    <submittedName>
        <fullName evidence="2">Acyl carrier protein</fullName>
    </submittedName>
</protein>
<dbReference type="Gene3D" id="1.10.1200.10">
    <property type="entry name" value="ACP-like"/>
    <property type="match status" value="1"/>
</dbReference>
<gene>
    <name evidence="2" type="ORF">J3U87_20560</name>
</gene>
<dbReference type="KEGG" id="scor:J3U87_20560"/>
<dbReference type="InterPro" id="IPR036736">
    <property type="entry name" value="ACP-like_sf"/>
</dbReference>
<dbReference type="AlphaFoldDB" id="A0A8A4TDI6"/>
<dbReference type="RefSeq" id="WP_237377650.1">
    <property type="nucleotide sequence ID" value="NZ_CP071793.1"/>
</dbReference>